<dbReference type="eggNOG" id="COG0840">
    <property type="taxonomic scope" value="Bacteria"/>
</dbReference>
<evidence type="ECO:0000256" key="4">
    <source>
        <dbReference type="SAM" id="Coils"/>
    </source>
</evidence>
<dbReference type="GO" id="GO:0007165">
    <property type="term" value="P:signal transduction"/>
    <property type="evidence" value="ECO:0007669"/>
    <property type="project" value="UniProtKB-KW"/>
</dbReference>
<comment type="subcellular location">
    <subcellularLocation>
        <location evidence="1">Membrane</location>
    </subcellularLocation>
</comment>
<sequence length="361" mass="39269">MFVLQSKFQALQNANQTLEQQVKQQTKLTKEMQQQIDTLQDEIDTLNKKKAAAITKPLLKAMIESFKYIEILREAVANSYQTIQHESQAGNKMDALFDESGQSLSHLVTGIQGLTAKMGGMNDNISGLSVMADSINTFVSTISKISDQTNLLALNAAIEAARAGEAGRGFSVVADEVRALANNTNTSANEVAELVNKIINNTTETVSSVNDIQHSNTQLSSGIEKLNTDYSAIIKSCNKMKTTIVDASLASLSQAITLDHFVFKAQIYGVLAGLNHKADDAMLNQGSDWLKETSQNKSGNNTHSAALQKLNEPQKTMQKTALDLVAAFRKGDENLTAKLLTAMEEASNKFMRAVEGLSYSR</sequence>
<comment type="caution">
    <text evidence="6">The sequence shown here is derived from an EMBL/GenBank/DDBJ whole genome shotgun (WGS) entry which is preliminary data.</text>
</comment>
<name>A4CC24_9GAMM</name>
<evidence type="ECO:0000313" key="6">
    <source>
        <dbReference type="EMBL" id="EAR27911.1"/>
    </source>
</evidence>
<evidence type="ECO:0000256" key="2">
    <source>
        <dbReference type="ARBA" id="ARBA00023224"/>
    </source>
</evidence>
<protein>
    <submittedName>
        <fullName evidence="6">Methyl-accepting chemotaxis protein</fullName>
    </submittedName>
</protein>
<dbReference type="AlphaFoldDB" id="A4CC24"/>
<evidence type="ECO:0000256" key="3">
    <source>
        <dbReference type="PROSITE-ProRule" id="PRU00284"/>
    </source>
</evidence>
<keyword evidence="2 3" id="KW-0807">Transducer</keyword>
<dbReference type="PANTHER" id="PTHR32089">
    <property type="entry name" value="METHYL-ACCEPTING CHEMOTAXIS PROTEIN MCPB"/>
    <property type="match status" value="1"/>
</dbReference>
<evidence type="ECO:0000256" key="1">
    <source>
        <dbReference type="ARBA" id="ARBA00004370"/>
    </source>
</evidence>
<dbReference type="HOGENOM" id="CLU_000445_21_0_6"/>
<dbReference type="SMART" id="SM00283">
    <property type="entry name" value="MA"/>
    <property type="match status" value="1"/>
</dbReference>
<proteinExistence type="predicted"/>
<feature type="domain" description="Methyl-accepting transducer" evidence="5">
    <location>
        <begin position="69"/>
        <end position="269"/>
    </location>
</feature>
<dbReference type="EMBL" id="AAOH01000005">
    <property type="protein sequence ID" value="EAR27911.1"/>
    <property type="molecule type" value="Genomic_DNA"/>
</dbReference>
<reference evidence="6 7" key="1">
    <citation type="submission" date="2006-02" db="EMBL/GenBank/DDBJ databases">
        <authorList>
            <person name="Moran M.A."/>
            <person name="Kjelleberg S."/>
            <person name="Egan S."/>
            <person name="Saunders N."/>
            <person name="Thomas T."/>
            <person name="Ferriera S."/>
            <person name="Johnson J."/>
            <person name="Kravitz S."/>
            <person name="Halpern A."/>
            <person name="Remington K."/>
            <person name="Beeson K."/>
            <person name="Tran B."/>
            <person name="Rogers Y.-H."/>
            <person name="Friedman R."/>
            <person name="Venter J.C."/>
        </authorList>
    </citation>
    <scope>NUCLEOTIDE SEQUENCE [LARGE SCALE GENOMIC DNA]</scope>
    <source>
        <strain evidence="6 7">D2</strain>
    </source>
</reference>
<dbReference type="OrthoDB" id="9808588at2"/>
<keyword evidence="4" id="KW-0175">Coiled coil</keyword>
<evidence type="ECO:0000259" key="5">
    <source>
        <dbReference type="PROSITE" id="PS50111"/>
    </source>
</evidence>
<accession>A4CC24</accession>
<dbReference type="PROSITE" id="PS50111">
    <property type="entry name" value="CHEMOTAXIS_TRANSDUC_2"/>
    <property type="match status" value="1"/>
</dbReference>
<dbReference type="Proteomes" id="UP000006201">
    <property type="component" value="Unassembled WGS sequence"/>
</dbReference>
<evidence type="ECO:0000313" key="7">
    <source>
        <dbReference type="Proteomes" id="UP000006201"/>
    </source>
</evidence>
<keyword evidence="7" id="KW-1185">Reference proteome</keyword>
<dbReference type="SUPFAM" id="SSF58104">
    <property type="entry name" value="Methyl-accepting chemotaxis protein (MCP) signaling domain"/>
    <property type="match status" value="1"/>
</dbReference>
<organism evidence="6 7">
    <name type="scientific">Pseudoalteromonas tunicata D2</name>
    <dbReference type="NCBI Taxonomy" id="87626"/>
    <lineage>
        <taxon>Bacteria</taxon>
        <taxon>Pseudomonadati</taxon>
        <taxon>Pseudomonadota</taxon>
        <taxon>Gammaproteobacteria</taxon>
        <taxon>Alteromonadales</taxon>
        <taxon>Pseudoalteromonadaceae</taxon>
        <taxon>Pseudoalteromonas</taxon>
    </lineage>
</organism>
<dbReference type="GO" id="GO:0006935">
    <property type="term" value="P:chemotaxis"/>
    <property type="evidence" value="ECO:0007669"/>
    <property type="project" value="UniProtKB-ARBA"/>
</dbReference>
<feature type="coiled-coil region" evidence="4">
    <location>
        <begin position="1"/>
        <end position="56"/>
    </location>
</feature>
<dbReference type="InterPro" id="IPR004089">
    <property type="entry name" value="MCPsignal_dom"/>
</dbReference>
<dbReference type="STRING" id="87626.PTD2_18855"/>
<dbReference type="Pfam" id="PF00015">
    <property type="entry name" value="MCPsignal"/>
    <property type="match status" value="1"/>
</dbReference>
<dbReference type="PANTHER" id="PTHR32089:SF112">
    <property type="entry name" value="LYSOZYME-LIKE PROTEIN-RELATED"/>
    <property type="match status" value="1"/>
</dbReference>
<gene>
    <name evidence="6" type="ORF">PTD2_18855</name>
</gene>
<dbReference type="Gene3D" id="1.10.287.950">
    <property type="entry name" value="Methyl-accepting chemotaxis protein"/>
    <property type="match status" value="1"/>
</dbReference>
<dbReference type="GO" id="GO:0016020">
    <property type="term" value="C:membrane"/>
    <property type="evidence" value="ECO:0007669"/>
    <property type="project" value="UniProtKB-SubCell"/>
</dbReference>